<gene>
    <name evidence="3" type="ORF">PPSIR1_06938</name>
</gene>
<dbReference type="GO" id="GO:0016788">
    <property type="term" value="F:hydrolase activity, acting on ester bonds"/>
    <property type="evidence" value="ECO:0007669"/>
    <property type="project" value="UniProtKB-ARBA"/>
</dbReference>
<dbReference type="InterPro" id="IPR013830">
    <property type="entry name" value="SGNH_hydro"/>
</dbReference>
<dbReference type="Pfam" id="PF13472">
    <property type="entry name" value="Lipase_GDSL_2"/>
    <property type="match status" value="1"/>
</dbReference>
<feature type="compositionally biased region" description="Pro residues" evidence="1">
    <location>
        <begin position="100"/>
        <end position="110"/>
    </location>
</feature>
<feature type="compositionally biased region" description="Low complexity" evidence="1">
    <location>
        <begin position="63"/>
        <end position="72"/>
    </location>
</feature>
<evidence type="ECO:0000313" key="3">
    <source>
        <dbReference type="EMBL" id="EDM78958.1"/>
    </source>
</evidence>
<dbReference type="Gene3D" id="3.40.50.1110">
    <property type="entry name" value="SGNH hydrolase"/>
    <property type="match status" value="1"/>
</dbReference>
<feature type="compositionally biased region" description="Acidic residues" evidence="1">
    <location>
        <begin position="46"/>
        <end position="62"/>
    </location>
</feature>
<dbReference type="RefSeq" id="WP_006971845.1">
    <property type="nucleotide sequence ID" value="NZ_ABCS01000024.1"/>
</dbReference>
<dbReference type="EMBL" id="ABCS01000024">
    <property type="protein sequence ID" value="EDM78958.1"/>
    <property type="molecule type" value="Genomic_DNA"/>
</dbReference>
<dbReference type="Proteomes" id="UP000005801">
    <property type="component" value="Unassembled WGS sequence"/>
</dbReference>
<dbReference type="AlphaFoldDB" id="A6G546"/>
<feature type="domain" description="SGNH hydrolase-type esterase" evidence="2">
    <location>
        <begin position="207"/>
        <end position="328"/>
    </location>
</feature>
<name>A6G546_9BACT</name>
<comment type="caution">
    <text evidence="3">The sequence shown here is derived from an EMBL/GenBank/DDBJ whole genome shotgun (WGS) entry which is preliminary data.</text>
</comment>
<feature type="region of interest" description="Disordered" evidence="1">
    <location>
        <begin position="36"/>
        <end position="116"/>
    </location>
</feature>
<evidence type="ECO:0000259" key="2">
    <source>
        <dbReference type="Pfam" id="PF13472"/>
    </source>
</evidence>
<proteinExistence type="predicted"/>
<protein>
    <recommendedName>
        <fullName evidence="2">SGNH hydrolase-type esterase domain-containing protein</fullName>
    </recommendedName>
</protein>
<reference evidence="3 4" key="1">
    <citation type="submission" date="2007-06" db="EMBL/GenBank/DDBJ databases">
        <authorList>
            <person name="Shimkets L."/>
            <person name="Ferriera S."/>
            <person name="Johnson J."/>
            <person name="Kravitz S."/>
            <person name="Beeson K."/>
            <person name="Sutton G."/>
            <person name="Rogers Y.-H."/>
            <person name="Friedman R."/>
            <person name="Frazier M."/>
            <person name="Venter J.C."/>
        </authorList>
    </citation>
    <scope>NUCLEOTIDE SEQUENCE [LARGE SCALE GENOMIC DNA]</scope>
    <source>
        <strain evidence="3 4">SIR-1</strain>
    </source>
</reference>
<accession>A6G546</accession>
<dbReference type="STRING" id="391625.PPSIR1_06938"/>
<evidence type="ECO:0000256" key="1">
    <source>
        <dbReference type="SAM" id="MobiDB-lite"/>
    </source>
</evidence>
<dbReference type="SUPFAM" id="SSF52266">
    <property type="entry name" value="SGNH hydrolase"/>
    <property type="match status" value="1"/>
</dbReference>
<keyword evidence="4" id="KW-1185">Reference proteome</keyword>
<sequence>MDDATPSLPRVHDSARTMRTAVFRVTFVLALAVGGCADDSERPPALDDDGLTGTEGADEAGETEASSTTDTSPDPRPDLGASDDSAASESEDESSDTGGEPPPPLSPPLYPGGRVHSPITAATLEALAAIRSAAPAAPEDLFIKVGASSTVNTKTLYCFATEPVDLGDYEAQLGPSLDFFLLGDAGETTPFDRDTLAAEVGKTAGWAIDGDPSPVEAEIAAVHPEGSSLALVHYGANDMQQGLTYASALPGYHANMSDLLDGLIDAGVVPVVFGISRRLDQAPADLWVQSYNAVARGLAQARQVPFVDLREALEPLGGYGLSNDGLHLEGFPGGACLLTPEALEHGYNVRNLLGLEVLARLERALVDEAPSDPDDASVLVGDGSFEDAFAIDALPFADTRDSNDGPGVFLDVYTGCGSSADESGPEHLYRLELDTPTKLRALVLDHSGVDVDVHLLDASASEAGCILRDDRLIETALEPGTYYFSLDTYVNGEGVEQGGEYTFAVLACEANDPDCT</sequence>
<organism evidence="3 4">
    <name type="scientific">Plesiocystis pacifica SIR-1</name>
    <dbReference type="NCBI Taxonomy" id="391625"/>
    <lineage>
        <taxon>Bacteria</taxon>
        <taxon>Pseudomonadati</taxon>
        <taxon>Myxococcota</taxon>
        <taxon>Polyangia</taxon>
        <taxon>Nannocystales</taxon>
        <taxon>Nannocystaceae</taxon>
        <taxon>Plesiocystis</taxon>
    </lineage>
</organism>
<dbReference type="InterPro" id="IPR036514">
    <property type="entry name" value="SGNH_hydro_sf"/>
</dbReference>
<evidence type="ECO:0000313" key="4">
    <source>
        <dbReference type="Proteomes" id="UP000005801"/>
    </source>
</evidence>